<protein>
    <submittedName>
        <fullName evidence="2">DUF45 domain-containing protein</fullName>
    </submittedName>
</protein>
<dbReference type="RefSeq" id="WP_121586519.1">
    <property type="nucleotide sequence ID" value="NZ_RCHT01000006.1"/>
</dbReference>
<feature type="domain" description="YgjP-like metallopeptidase" evidence="1">
    <location>
        <begin position="70"/>
        <end position="177"/>
    </location>
</feature>
<organism evidence="2 3">
    <name type="scientific">Anaerotruncus massiliensis</name>
    <name type="common">ex Liu et al. 2021</name>
    <dbReference type="NCBI Taxonomy" id="2321404"/>
    <lineage>
        <taxon>Bacteria</taxon>
        <taxon>Bacillati</taxon>
        <taxon>Bacillota</taxon>
        <taxon>Clostridia</taxon>
        <taxon>Eubacteriales</taxon>
        <taxon>Oscillospiraceae</taxon>
        <taxon>Anaerotruncus</taxon>
    </lineage>
</organism>
<dbReference type="Gene3D" id="3.30.2010.10">
    <property type="entry name" value="Metalloproteases ('zincins'), catalytic domain"/>
    <property type="match status" value="1"/>
</dbReference>
<dbReference type="PANTHER" id="PTHR30399:SF1">
    <property type="entry name" value="UTP PYROPHOSPHATASE"/>
    <property type="match status" value="1"/>
</dbReference>
<proteinExistence type="predicted"/>
<reference evidence="2 3" key="1">
    <citation type="submission" date="2018-10" db="EMBL/GenBank/DDBJ databases">
        <title>Anaerotruncus faecis sp. nov., isolated from human feces.</title>
        <authorList>
            <person name="Wang Y.-J."/>
        </authorList>
    </citation>
    <scope>NUCLEOTIDE SEQUENCE [LARGE SCALE GENOMIC DNA]</scope>
    <source>
        <strain evidence="2 3">22A2-44</strain>
    </source>
</reference>
<comment type="caution">
    <text evidence="2">The sequence shown here is derived from an EMBL/GenBank/DDBJ whole genome shotgun (WGS) entry which is preliminary data.</text>
</comment>
<sequence>MTRTAGGVEYELTRKAVKNLNLRVRADGTVHVSAPRRTPLSEVDGFVADRAAWIARARERLAAHAGEAEAAREAYTDAECLEAFTEVSDRVYPLFARLLPEKPELRVRWMKSRWGVCCPAKNRITLNKQLMGKPRAAVEYVVLHEYVHFLHPDHQAGFHAEMAKWMPDYRERRKLLKT</sequence>
<dbReference type="EMBL" id="RCHT01000006">
    <property type="protein sequence ID" value="RLL12450.1"/>
    <property type="molecule type" value="Genomic_DNA"/>
</dbReference>
<dbReference type="Pfam" id="PF01863">
    <property type="entry name" value="YgjP-like"/>
    <property type="match status" value="1"/>
</dbReference>
<evidence type="ECO:0000313" key="2">
    <source>
        <dbReference type="EMBL" id="RLL12450.1"/>
    </source>
</evidence>
<dbReference type="InterPro" id="IPR002725">
    <property type="entry name" value="YgjP-like_metallopeptidase"/>
</dbReference>
<evidence type="ECO:0000259" key="1">
    <source>
        <dbReference type="Pfam" id="PF01863"/>
    </source>
</evidence>
<dbReference type="AlphaFoldDB" id="A0A498CMP2"/>
<evidence type="ECO:0000313" key="3">
    <source>
        <dbReference type="Proteomes" id="UP000276301"/>
    </source>
</evidence>
<accession>A0A498CMP2</accession>
<dbReference type="PANTHER" id="PTHR30399">
    <property type="entry name" value="UNCHARACTERIZED PROTEIN YGJP"/>
    <property type="match status" value="1"/>
</dbReference>
<dbReference type="Proteomes" id="UP000276301">
    <property type="component" value="Unassembled WGS sequence"/>
</dbReference>
<dbReference type="CDD" id="cd07344">
    <property type="entry name" value="M48_yhfN_like"/>
    <property type="match status" value="1"/>
</dbReference>
<gene>
    <name evidence="2" type="ORF">D4A47_05620</name>
</gene>
<name>A0A498CMP2_9FIRM</name>
<dbReference type="InterPro" id="IPR053136">
    <property type="entry name" value="UTP_pyrophosphatase-like"/>
</dbReference>
<keyword evidence="3" id="KW-1185">Reference proteome</keyword>